<organism evidence="3 4">
    <name type="scientific">Streptosporangium minutum</name>
    <dbReference type="NCBI Taxonomy" id="569862"/>
    <lineage>
        <taxon>Bacteria</taxon>
        <taxon>Bacillati</taxon>
        <taxon>Actinomycetota</taxon>
        <taxon>Actinomycetes</taxon>
        <taxon>Streptosporangiales</taxon>
        <taxon>Streptosporangiaceae</taxon>
        <taxon>Streptosporangium</taxon>
    </lineage>
</organism>
<evidence type="ECO:0008006" key="5">
    <source>
        <dbReference type="Google" id="ProtNLM"/>
    </source>
</evidence>
<evidence type="ECO:0000256" key="2">
    <source>
        <dbReference type="SAM" id="Phobius"/>
    </source>
</evidence>
<evidence type="ECO:0000313" key="4">
    <source>
        <dbReference type="Proteomes" id="UP000194761"/>
    </source>
</evidence>
<proteinExistence type="predicted"/>
<accession>A0A243QFF3</accession>
<feature type="region of interest" description="Disordered" evidence="1">
    <location>
        <begin position="1"/>
        <end position="41"/>
    </location>
</feature>
<name>A0A243QFF3_9ACTN</name>
<evidence type="ECO:0000256" key="1">
    <source>
        <dbReference type="SAM" id="MobiDB-lite"/>
    </source>
</evidence>
<keyword evidence="2" id="KW-0812">Transmembrane</keyword>
<keyword evidence="4" id="KW-1185">Reference proteome</keyword>
<protein>
    <recommendedName>
        <fullName evidence="5">DUF1269 domain-containing protein</fullName>
    </recommendedName>
</protein>
<keyword evidence="2" id="KW-1133">Transmembrane helix</keyword>
<dbReference type="Pfam" id="PF06897">
    <property type="entry name" value="DUF1269"/>
    <property type="match status" value="1"/>
</dbReference>
<keyword evidence="2" id="KW-0472">Membrane</keyword>
<feature type="transmembrane region" description="Helical" evidence="2">
    <location>
        <begin position="106"/>
        <end position="128"/>
    </location>
</feature>
<sequence length="237" mass="24130">MRKMTRTGRCTRPIPGIALTNGRRSPIVRPAPARHPERPRETMSELVTIAYPQVDNAIHARDKLLSLQRDGSVQLADLALVERQDDGGVTVHPTHHRASTYAAEGAVAGGLLGLIAFGPIIGIALAAAGIASAAAGATVLGASSAALAGAGVGAAVSAADNNSVDLGFVKELGEHLPAGGAALFLLLTTDIDRIVAAIAPYGGHIIRTTLSAPEEQRLQRAIATAQASGAGSDIPGR</sequence>
<feature type="transmembrane region" description="Helical" evidence="2">
    <location>
        <begin position="134"/>
        <end position="156"/>
    </location>
</feature>
<dbReference type="Proteomes" id="UP000194761">
    <property type="component" value="Unassembled WGS sequence"/>
</dbReference>
<gene>
    <name evidence="3" type="ORF">CA984_42450</name>
</gene>
<comment type="caution">
    <text evidence="3">The sequence shown here is derived from an EMBL/GenBank/DDBJ whole genome shotgun (WGS) entry which is preliminary data.</text>
</comment>
<evidence type="ECO:0000313" key="3">
    <source>
        <dbReference type="EMBL" id="OUC80488.1"/>
    </source>
</evidence>
<dbReference type="EMBL" id="NGFP01000399">
    <property type="protein sequence ID" value="OUC80488.1"/>
    <property type="molecule type" value="Genomic_DNA"/>
</dbReference>
<dbReference type="InterPro" id="IPR009200">
    <property type="entry name" value="DUF1269_membrane"/>
</dbReference>
<dbReference type="AlphaFoldDB" id="A0A243QFF3"/>
<reference evidence="3 4" key="1">
    <citation type="submission" date="2017-05" db="EMBL/GenBank/DDBJ databases">
        <title>Biotechnological potential of actinobacteria isolated from South African environments.</title>
        <authorList>
            <person name="Le Roes-Hill M."/>
            <person name="Prins A."/>
            <person name="Durrell K.A."/>
        </authorList>
    </citation>
    <scope>NUCLEOTIDE SEQUENCE [LARGE SCALE GENOMIC DNA]</scope>
    <source>
        <strain evidence="3">M26</strain>
    </source>
</reference>